<keyword evidence="3" id="KW-1185">Reference proteome</keyword>
<dbReference type="EMBL" id="AE001438">
    <property type="protein sequence ID" value="AAK76921.1"/>
    <property type="molecule type" value="Genomic_DNA"/>
</dbReference>
<geneLocation type="plasmid" evidence="2 3">
    <name>pSOL1</name>
</geneLocation>
<dbReference type="InterPro" id="IPR002145">
    <property type="entry name" value="CopG"/>
</dbReference>
<evidence type="ECO:0000313" key="2">
    <source>
        <dbReference type="EMBL" id="AAK76921.1"/>
    </source>
</evidence>
<proteinExistence type="predicted"/>
<evidence type="ECO:0000313" key="3">
    <source>
        <dbReference type="Proteomes" id="UP000000814"/>
    </source>
</evidence>
<dbReference type="Gene3D" id="1.10.1220.10">
    <property type="entry name" value="Met repressor-like"/>
    <property type="match status" value="1"/>
</dbReference>
<protein>
    <recommendedName>
        <fullName evidence="1">Ribbon-helix-helix protein CopG domain-containing protein</fullName>
    </recommendedName>
</protein>
<dbReference type="CDD" id="cd22231">
    <property type="entry name" value="RHH_NikR_HicB-like"/>
    <property type="match status" value="1"/>
</dbReference>
<name>Q97TD6_CLOAB</name>
<sequence length="99" mass="11673">MVYKVKNNFRESIKNNIKSDVPEKKEEINDSLPEAKVVKEGTFKISKKKDEKSIKKTFNLYMDENLVKELDQICKKTGYSRNELINKMCDFCVNNIDFE</sequence>
<keyword evidence="2" id="KW-0614">Plasmid</keyword>
<dbReference type="AlphaFoldDB" id="Q97TD6"/>
<evidence type="ECO:0000259" key="1">
    <source>
        <dbReference type="Pfam" id="PF01402"/>
    </source>
</evidence>
<gene>
    <name evidence="2" type="ordered locus">CA_P0176</name>
</gene>
<accession>Q97TD6</accession>
<dbReference type="GO" id="GO:0006355">
    <property type="term" value="P:regulation of DNA-templated transcription"/>
    <property type="evidence" value="ECO:0007669"/>
    <property type="project" value="InterPro"/>
</dbReference>
<organism evidence="2 3">
    <name type="scientific">Clostridium acetobutylicum (strain ATCC 824 / DSM 792 / JCM 1419 / IAM 19013 / LMG 5710 / NBRC 13948 / NRRL B-527 / VKM B-1787 / 2291 / W)</name>
    <dbReference type="NCBI Taxonomy" id="272562"/>
    <lineage>
        <taxon>Bacteria</taxon>
        <taxon>Bacillati</taxon>
        <taxon>Bacillota</taxon>
        <taxon>Clostridia</taxon>
        <taxon>Eubacteriales</taxon>
        <taxon>Clostridiaceae</taxon>
        <taxon>Clostridium</taxon>
    </lineage>
</organism>
<reference evidence="2 3" key="1">
    <citation type="journal article" date="2001" name="J. Bacteriol.">
        <title>Genome sequence and comparative analysis of the solvent-producing bacterium Clostridium acetobutylicum.</title>
        <authorList>
            <person name="Nolling J."/>
            <person name="Breton G."/>
            <person name="Omelchenko M.V."/>
            <person name="Makarova K.S."/>
            <person name="Zeng Q."/>
            <person name="Gibson R."/>
            <person name="Lee H.M."/>
            <person name="Dubois J."/>
            <person name="Qiu D."/>
            <person name="Hitti J."/>
            <person name="Wolf Y.I."/>
            <person name="Tatusov R.L."/>
            <person name="Sabathe F."/>
            <person name="Doucette-Stamm L."/>
            <person name="Soucaille P."/>
            <person name="Daly M.J."/>
            <person name="Bennett G.N."/>
            <person name="Koonin E.V."/>
            <person name="Smith D.R."/>
        </authorList>
    </citation>
    <scope>NUCLEOTIDE SEQUENCE [LARGE SCALE GENOMIC DNA]</scope>
    <source>
        <strain evidence="3">ATCC 824 / DSM 792 / JCM 1419 / LMG 5710 / VKM B-1787</strain>
        <plasmid evidence="3">pSOL1</plasmid>
    </source>
</reference>
<feature type="domain" description="Ribbon-helix-helix protein CopG" evidence="1">
    <location>
        <begin position="56"/>
        <end position="85"/>
    </location>
</feature>
<dbReference type="OrthoDB" id="1934473at2"/>
<dbReference type="KEGG" id="cac:CA_P0176"/>
<dbReference type="HOGENOM" id="CLU_170922_0_0_9"/>
<dbReference type="InterPro" id="IPR013321">
    <property type="entry name" value="Arc_rbn_hlx_hlx"/>
</dbReference>
<dbReference type="Pfam" id="PF01402">
    <property type="entry name" value="RHH_1"/>
    <property type="match status" value="1"/>
</dbReference>
<dbReference type="PATRIC" id="fig|272562.8.peg.177"/>
<dbReference type="Proteomes" id="UP000000814">
    <property type="component" value="Plasmid pSOL1"/>
</dbReference>